<dbReference type="CDD" id="cd06171">
    <property type="entry name" value="Sigma70_r4"/>
    <property type="match status" value="1"/>
</dbReference>
<organism evidence="8 9">
    <name type="scientific">Nocardioides renjunii</name>
    <dbReference type="NCBI Taxonomy" id="3095075"/>
    <lineage>
        <taxon>Bacteria</taxon>
        <taxon>Bacillati</taxon>
        <taxon>Actinomycetota</taxon>
        <taxon>Actinomycetes</taxon>
        <taxon>Propionibacteriales</taxon>
        <taxon>Nocardioidaceae</taxon>
        <taxon>Nocardioides</taxon>
    </lineage>
</organism>
<dbReference type="InterPro" id="IPR036388">
    <property type="entry name" value="WH-like_DNA-bd_sf"/>
</dbReference>
<proteinExistence type="predicted"/>
<dbReference type="Gene3D" id="1.20.120.1810">
    <property type="match status" value="1"/>
</dbReference>
<feature type="domain" description="RNA polymerase sigma-70 region 4" evidence="7">
    <location>
        <begin position="187"/>
        <end position="234"/>
    </location>
</feature>
<gene>
    <name evidence="8" type="ORF">SFC79_01380</name>
</gene>
<feature type="domain" description="RNA polymerase sigma-70 region 2" evidence="6">
    <location>
        <begin position="21"/>
        <end position="90"/>
    </location>
</feature>
<dbReference type="Pfam" id="PF04542">
    <property type="entry name" value="Sigma70_r2"/>
    <property type="match status" value="1"/>
</dbReference>
<dbReference type="InterPro" id="IPR007630">
    <property type="entry name" value="RNA_pol_sigma70_r4"/>
</dbReference>
<dbReference type="InterPro" id="IPR013324">
    <property type="entry name" value="RNA_pol_sigma_r3/r4-like"/>
</dbReference>
<reference evidence="8 9" key="1">
    <citation type="submission" date="2023-11" db="EMBL/GenBank/DDBJ databases">
        <title>Novel species in genus Nocardioides.</title>
        <authorList>
            <person name="Zhou H."/>
        </authorList>
    </citation>
    <scope>NUCLEOTIDE SEQUENCE [LARGE SCALE GENOMIC DNA]</scope>
    <source>
        <strain evidence="8 9">S-58</strain>
    </source>
</reference>
<evidence type="ECO:0000256" key="4">
    <source>
        <dbReference type="ARBA" id="ARBA00023163"/>
    </source>
</evidence>
<keyword evidence="1" id="KW-0805">Transcription regulation</keyword>
<dbReference type="InterPro" id="IPR007624">
    <property type="entry name" value="RNA_pol_sigma70_r3"/>
</dbReference>
<evidence type="ECO:0000256" key="2">
    <source>
        <dbReference type="ARBA" id="ARBA00023082"/>
    </source>
</evidence>
<evidence type="ECO:0000313" key="8">
    <source>
        <dbReference type="EMBL" id="MDZ5660401.1"/>
    </source>
</evidence>
<dbReference type="EMBL" id="JAXQPW010000001">
    <property type="protein sequence ID" value="MDZ5660401.1"/>
    <property type="molecule type" value="Genomic_DNA"/>
</dbReference>
<comment type="caution">
    <text evidence="8">The sequence shown here is derived from an EMBL/GenBank/DDBJ whole genome shotgun (WGS) entry which is preliminary data.</text>
</comment>
<dbReference type="Proteomes" id="UP001291999">
    <property type="component" value="Unassembled WGS sequence"/>
</dbReference>
<keyword evidence="4" id="KW-0804">Transcription</keyword>
<name>A0ABU5K676_9ACTN</name>
<sequence>MSHLRVAQPHSGDEHGLTQQLIECNVAMAVTIASRYKNRGIDQDDLEQVALLGLTKAAQRFDANAGHDFMSFAVPTVRGEVRRHFRDSGWVIRPPRRIQDLQPRIAKAHSELEQALDRSPRPSEVAEHLGEELDAVVEALTADGYFSPTSLDNVVGGGTSTLGDLQGGEDPAMRSVEAKMLIDPLVHRLSDRDRDIVRLRFYEERTQGEIAESIGVTQAQVSRILARILAQLRAGLDGTSDAA</sequence>
<dbReference type="SUPFAM" id="SSF88659">
    <property type="entry name" value="Sigma3 and sigma4 domains of RNA polymerase sigma factors"/>
    <property type="match status" value="2"/>
</dbReference>
<evidence type="ECO:0000259" key="5">
    <source>
        <dbReference type="Pfam" id="PF04539"/>
    </source>
</evidence>
<dbReference type="PANTHER" id="PTHR30385:SF4">
    <property type="entry name" value="RNA POLYMERASE SIGMA-E FACTOR"/>
    <property type="match status" value="1"/>
</dbReference>
<evidence type="ECO:0000259" key="7">
    <source>
        <dbReference type="Pfam" id="PF04545"/>
    </source>
</evidence>
<dbReference type="SUPFAM" id="SSF88946">
    <property type="entry name" value="Sigma2 domain of RNA polymerase sigma factors"/>
    <property type="match status" value="1"/>
</dbReference>
<dbReference type="InterPro" id="IPR014284">
    <property type="entry name" value="RNA_pol_sigma-70_dom"/>
</dbReference>
<dbReference type="NCBIfam" id="TIGR02937">
    <property type="entry name" value="sigma70-ECF"/>
    <property type="match status" value="1"/>
</dbReference>
<dbReference type="InterPro" id="IPR013325">
    <property type="entry name" value="RNA_pol_sigma_r2"/>
</dbReference>
<evidence type="ECO:0000259" key="6">
    <source>
        <dbReference type="Pfam" id="PF04542"/>
    </source>
</evidence>
<protein>
    <submittedName>
        <fullName evidence="8">Sigma-70 family RNA polymerase sigma factor</fullName>
    </submittedName>
</protein>
<dbReference type="InterPro" id="IPR000943">
    <property type="entry name" value="RNA_pol_sigma70"/>
</dbReference>
<keyword evidence="2" id="KW-0731">Sigma factor</keyword>
<dbReference type="RefSeq" id="WP_322422945.1">
    <property type="nucleotide sequence ID" value="NZ_JAXQPW010000001.1"/>
</dbReference>
<dbReference type="PANTHER" id="PTHR30385">
    <property type="entry name" value="SIGMA FACTOR F FLAGELLAR"/>
    <property type="match status" value="1"/>
</dbReference>
<dbReference type="Pfam" id="PF04539">
    <property type="entry name" value="Sigma70_r3"/>
    <property type="match status" value="1"/>
</dbReference>
<dbReference type="Pfam" id="PF04545">
    <property type="entry name" value="Sigma70_r4"/>
    <property type="match status" value="1"/>
</dbReference>
<feature type="domain" description="RNA polymerase sigma-70 region 3" evidence="5">
    <location>
        <begin position="104"/>
        <end position="165"/>
    </location>
</feature>
<keyword evidence="9" id="KW-1185">Reference proteome</keyword>
<dbReference type="InterPro" id="IPR007627">
    <property type="entry name" value="RNA_pol_sigma70_r2"/>
</dbReference>
<accession>A0ABU5K676</accession>
<evidence type="ECO:0000256" key="3">
    <source>
        <dbReference type="ARBA" id="ARBA00023125"/>
    </source>
</evidence>
<evidence type="ECO:0000313" key="9">
    <source>
        <dbReference type="Proteomes" id="UP001291999"/>
    </source>
</evidence>
<dbReference type="Gene3D" id="1.10.10.10">
    <property type="entry name" value="Winged helix-like DNA-binding domain superfamily/Winged helix DNA-binding domain"/>
    <property type="match status" value="2"/>
</dbReference>
<keyword evidence="3" id="KW-0238">DNA-binding</keyword>
<dbReference type="PRINTS" id="PR00046">
    <property type="entry name" value="SIGMA70FCT"/>
</dbReference>
<evidence type="ECO:0000256" key="1">
    <source>
        <dbReference type="ARBA" id="ARBA00023015"/>
    </source>
</evidence>